<keyword evidence="2" id="KW-1185">Reference proteome</keyword>
<organism evidence="1 2">
    <name type="scientific">Aphis glycines</name>
    <name type="common">Soybean aphid</name>
    <dbReference type="NCBI Taxonomy" id="307491"/>
    <lineage>
        <taxon>Eukaryota</taxon>
        <taxon>Metazoa</taxon>
        <taxon>Ecdysozoa</taxon>
        <taxon>Arthropoda</taxon>
        <taxon>Hexapoda</taxon>
        <taxon>Insecta</taxon>
        <taxon>Pterygota</taxon>
        <taxon>Neoptera</taxon>
        <taxon>Paraneoptera</taxon>
        <taxon>Hemiptera</taxon>
        <taxon>Sternorrhyncha</taxon>
        <taxon>Aphidomorpha</taxon>
        <taxon>Aphidoidea</taxon>
        <taxon>Aphididae</taxon>
        <taxon>Aphidini</taxon>
        <taxon>Aphis</taxon>
        <taxon>Aphis</taxon>
    </lineage>
</organism>
<dbReference type="EMBL" id="VYZN01000065">
    <property type="protein sequence ID" value="KAE9524853.1"/>
    <property type="molecule type" value="Genomic_DNA"/>
</dbReference>
<dbReference type="Proteomes" id="UP000475862">
    <property type="component" value="Unassembled WGS sequence"/>
</dbReference>
<name>A0A6G0T2I9_APHGL</name>
<proteinExistence type="predicted"/>
<reference evidence="1 2" key="1">
    <citation type="submission" date="2019-08" db="EMBL/GenBank/DDBJ databases">
        <title>The genome of the soybean aphid Biotype 1, its phylome, world population structure and adaptation to the North American continent.</title>
        <authorList>
            <person name="Giordano R."/>
            <person name="Donthu R.K."/>
            <person name="Hernandez A.G."/>
            <person name="Wright C.L."/>
            <person name="Zimin A.V."/>
        </authorList>
    </citation>
    <scope>NUCLEOTIDE SEQUENCE [LARGE SCALE GENOMIC DNA]</scope>
    <source>
        <tissue evidence="1">Whole aphids</tissue>
    </source>
</reference>
<gene>
    <name evidence="1" type="ORF">AGLY_014903</name>
</gene>
<sequence>MVVIQKLIIFKFLRNLSKSQKFAIFFQVAIEKTRSIIIGKMLMIHTEPNVQQSGTHLRAFLKLILMSINSQTYSFSSTFYSSMVYLDVNINYPLRIVLAFLRKLERNALLNSSKDTCLEGDTSTASLDNNLFILPMSQYFIYVSHFNLNVYVKFEFNDKFFSTKNVFNIHSIEIHNNIILVYEIKLCNINYYNELIDFISITKLMTSMFSVYKYYMCCIHRLILSKVLNYDLIY</sequence>
<evidence type="ECO:0000313" key="1">
    <source>
        <dbReference type="EMBL" id="KAE9524853.1"/>
    </source>
</evidence>
<protein>
    <submittedName>
        <fullName evidence="1">Uncharacterized protein</fullName>
    </submittedName>
</protein>
<dbReference type="AlphaFoldDB" id="A0A6G0T2I9"/>
<accession>A0A6G0T2I9</accession>
<comment type="caution">
    <text evidence="1">The sequence shown here is derived from an EMBL/GenBank/DDBJ whole genome shotgun (WGS) entry which is preliminary data.</text>
</comment>
<evidence type="ECO:0000313" key="2">
    <source>
        <dbReference type="Proteomes" id="UP000475862"/>
    </source>
</evidence>